<feature type="domain" description="CTCHY-type" evidence="7">
    <location>
        <begin position="65"/>
        <end position="129"/>
    </location>
</feature>
<dbReference type="Pfam" id="PF05495">
    <property type="entry name" value="zf-CHY"/>
    <property type="match status" value="1"/>
</dbReference>
<evidence type="ECO:0000313" key="9">
    <source>
        <dbReference type="EnsemblProtists" id="EKX46241"/>
    </source>
</evidence>
<protein>
    <recommendedName>
        <fullName evidence="11">RING finger and CHY zinc finger domain-containing protein 1</fullName>
    </recommendedName>
</protein>
<keyword evidence="1" id="KW-0479">Metal-binding</keyword>
<dbReference type="InterPro" id="IPR037274">
    <property type="entry name" value="Znf_CHY_sf"/>
</dbReference>
<dbReference type="Pfam" id="PF14599">
    <property type="entry name" value="zinc_ribbon_6"/>
    <property type="match status" value="1"/>
</dbReference>
<dbReference type="InterPro" id="IPR017921">
    <property type="entry name" value="Znf_CTCHY"/>
</dbReference>
<dbReference type="InterPro" id="IPR039512">
    <property type="entry name" value="RCHY1_zinc-ribbon"/>
</dbReference>
<keyword evidence="2 4" id="KW-0863">Zinc-finger</keyword>
<dbReference type="EnsemblProtists" id="EKX46241">
    <property type="protein sequence ID" value="EKX46241"/>
    <property type="gene ID" value="GUITHDRAFT_157754"/>
</dbReference>
<feature type="domain" description="RING-type" evidence="5">
    <location>
        <begin position="130"/>
        <end position="174"/>
    </location>
</feature>
<dbReference type="SMART" id="SM00184">
    <property type="entry name" value="RING"/>
    <property type="match status" value="1"/>
</dbReference>
<dbReference type="GeneID" id="17302876"/>
<dbReference type="eggNOG" id="KOG1940">
    <property type="taxonomic scope" value="Eukaryota"/>
</dbReference>
<dbReference type="InterPro" id="IPR037275">
    <property type="entry name" value="Znf_CTCHY_sf"/>
</dbReference>
<feature type="domain" description="CHY-type" evidence="6">
    <location>
        <begin position="1"/>
        <end position="63"/>
    </location>
</feature>
<dbReference type="GO" id="GO:0008270">
    <property type="term" value="F:zinc ion binding"/>
    <property type="evidence" value="ECO:0007669"/>
    <property type="project" value="UniProtKB-KW"/>
</dbReference>
<reference evidence="10" key="2">
    <citation type="submission" date="2012-11" db="EMBL/GenBank/DDBJ databases">
        <authorList>
            <person name="Kuo A."/>
            <person name="Curtis B.A."/>
            <person name="Tanifuji G."/>
            <person name="Burki F."/>
            <person name="Gruber A."/>
            <person name="Irimia M."/>
            <person name="Maruyama S."/>
            <person name="Arias M.C."/>
            <person name="Ball S.G."/>
            <person name="Gile G.H."/>
            <person name="Hirakawa Y."/>
            <person name="Hopkins J.F."/>
            <person name="Rensing S.A."/>
            <person name="Schmutz J."/>
            <person name="Symeonidi A."/>
            <person name="Elias M."/>
            <person name="Eveleigh R.J."/>
            <person name="Herman E.K."/>
            <person name="Klute M.J."/>
            <person name="Nakayama T."/>
            <person name="Obornik M."/>
            <person name="Reyes-Prieto A."/>
            <person name="Armbrust E.V."/>
            <person name="Aves S.J."/>
            <person name="Beiko R.G."/>
            <person name="Coutinho P."/>
            <person name="Dacks J.B."/>
            <person name="Durnford D.G."/>
            <person name="Fast N.M."/>
            <person name="Green B.R."/>
            <person name="Grisdale C."/>
            <person name="Hempe F."/>
            <person name="Henrissat B."/>
            <person name="Hoppner M.P."/>
            <person name="Ishida K.-I."/>
            <person name="Kim E."/>
            <person name="Koreny L."/>
            <person name="Kroth P.G."/>
            <person name="Liu Y."/>
            <person name="Malik S.-B."/>
            <person name="Maier U.G."/>
            <person name="McRose D."/>
            <person name="Mock T."/>
            <person name="Neilson J.A."/>
            <person name="Onodera N.T."/>
            <person name="Poole A.M."/>
            <person name="Pritham E.J."/>
            <person name="Richards T.A."/>
            <person name="Rocap G."/>
            <person name="Roy S.W."/>
            <person name="Sarai C."/>
            <person name="Schaack S."/>
            <person name="Shirato S."/>
            <person name="Slamovits C.H."/>
            <person name="Spencer D.F."/>
            <person name="Suzuki S."/>
            <person name="Worden A.Z."/>
            <person name="Zauner S."/>
            <person name="Barry K."/>
            <person name="Bell C."/>
            <person name="Bharti A.K."/>
            <person name="Crow J.A."/>
            <person name="Grimwood J."/>
            <person name="Kramer R."/>
            <person name="Lindquist E."/>
            <person name="Lucas S."/>
            <person name="Salamov A."/>
            <person name="McFadden G.I."/>
            <person name="Lane C.E."/>
            <person name="Keeling P.J."/>
            <person name="Gray M.W."/>
            <person name="Grigoriev I.V."/>
            <person name="Archibald J.M."/>
        </authorList>
    </citation>
    <scope>NUCLEOTIDE SEQUENCE</scope>
    <source>
        <strain evidence="10">CCMP2712</strain>
    </source>
</reference>
<dbReference type="InterPro" id="IPR013083">
    <property type="entry name" value="Znf_RING/FYVE/PHD"/>
</dbReference>
<dbReference type="GO" id="GO:0016567">
    <property type="term" value="P:protein ubiquitination"/>
    <property type="evidence" value="ECO:0007669"/>
    <property type="project" value="TreeGrafter"/>
</dbReference>
<evidence type="ECO:0000313" key="10">
    <source>
        <dbReference type="Proteomes" id="UP000011087"/>
    </source>
</evidence>
<dbReference type="OrthoDB" id="411372at2759"/>
<evidence type="ECO:0000256" key="4">
    <source>
        <dbReference type="PROSITE-ProRule" id="PRU00601"/>
    </source>
</evidence>
<dbReference type="SUPFAM" id="SSF57850">
    <property type="entry name" value="RING/U-box"/>
    <property type="match status" value="1"/>
</dbReference>
<dbReference type="Gene3D" id="2.20.28.10">
    <property type="match status" value="1"/>
</dbReference>
<evidence type="ECO:0000313" key="8">
    <source>
        <dbReference type="EMBL" id="EKX46241.1"/>
    </source>
</evidence>
<dbReference type="HOGENOM" id="CLU_013368_1_0_1"/>
<evidence type="ECO:0000259" key="6">
    <source>
        <dbReference type="PROSITE" id="PS51266"/>
    </source>
</evidence>
<proteinExistence type="predicted"/>
<dbReference type="SUPFAM" id="SSF161219">
    <property type="entry name" value="CHY zinc finger-like"/>
    <property type="match status" value="1"/>
</dbReference>
<dbReference type="PROSITE" id="PS50089">
    <property type="entry name" value="ZF_RING_2"/>
    <property type="match status" value="1"/>
</dbReference>
<evidence type="ECO:0000256" key="2">
    <source>
        <dbReference type="ARBA" id="ARBA00022771"/>
    </source>
</evidence>
<dbReference type="PANTHER" id="PTHR21319:SF53">
    <property type="entry name" value="RING FINGER AND CHY ZINC FINGER DOMAIN-CONTAINING PROTEIN 1"/>
    <property type="match status" value="1"/>
</dbReference>
<dbReference type="STRING" id="905079.L1JCI4"/>
<dbReference type="GO" id="GO:0061630">
    <property type="term" value="F:ubiquitin protein ligase activity"/>
    <property type="evidence" value="ECO:0007669"/>
    <property type="project" value="TreeGrafter"/>
</dbReference>
<dbReference type="CDD" id="cd16464">
    <property type="entry name" value="RING-H2_Pirh2-like"/>
    <property type="match status" value="1"/>
</dbReference>
<dbReference type="PROSITE" id="PS51270">
    <property type="entry name" value="ZF_CTCHY"/>
    <property type="match status" value="1"/>
</dbReference>
<sequence>MKHYSRGCQLVGPCCQKTFWCRFCHDEASDHAIDRHAVKEVKCAECGLVQPVGPACIGQECGNAFGKYFCSICNFFDDNISGEPFHCDGCGICRKGGRENFFHCDTCGCCYSNALRDQHRCIQQNMHRNCPVCLEDLFTSTTVCKILRCGHAIHSTCLHSMLRSRTQLLRCPICMVSIGDPSRHWTLIDEEVAQVPMPEEYRDMKVVVLCNDCSATGETPFHVLGLKCPNKDCGSYNTRRL</sequence>
<dbReference type="Gene3D" id="3.30.40.10">
    <property type="entry name" value="Zinc/RING finger domain, C3HC4 (zinc finger)"/>
    <property type="match status" value="1"/>
</dbReference>
<evidence type="ECO:0000259" key="7">
    <source>
        <dbReference type="PROSITE" id="PS51270"/>
    </source>
</evidence>
<evidence type="ECO:0000256" key="1">
    <source>
        <dbReference type="ARBA" id="ARBA00022723"/>
    </source>
</evidence>
<dbReference type="GO" id="GO:0005634">
    <property type="term" value="C:nucleus"/>
    <property type="evidence" value="ECO:0007669"/>
    <property type="project" value="TreeGrafter"/>
</dbReference>
<dbReference type="KEGG" id="gtt:GUITHDRAFT_157754"/>
<dbReference type="RefSeq" id="XP_005833221.1">
    <property type="nucleotide sequence ID" value="XM_005833164.1"/>
</dbReference>
<dbReference type="InterPro" id="IPR008913">
    <property type="entry name" value="Znf_CHY"/>
</dbReference>
<keyword evidence="3" id="KW-0862">Zinc</keyword>
<dbReference type="EMBL" id="JH992995">
    <property type="protein sequence ID" value="EKX46241.1"/>
    <property type="molecule type" value="Genomic_DNA"/>
</dbReference>
<evidence type="ECO:0000259" key="5">
    <source>
        <dbReference type="PROSITE" id="PS50089"/>
    </source>
</evidence>
<evidence type="ECO:0008006" key="11">
    <source>
        <dbReference type="Google" id="ProtNLM"/>
    </source>
</evidence>
<name>L1JCI4_GUITC</name>
<dbReference type="OMA" id="HRCVENS"/>
<dbReference type="GO" id="GO:0006511">
    <property type="term" value="P:ubiquitin-dependent protein catabolic process"/>
    <property type="evidence" value="ECO:0007669"/>
    <property type="project" value="TreeGrafter"/>
</dbReference>
<dbReference type="Pfam" id="PF13639">
    <property type="entry name" value="zf-RING_2"/>
    <property type="match status" value="1"/>
</dbReference>
<organism evidence="8">
    <name type="scientific">Guillardia theta (strain CCMP2712)</name>
    <name type="common">Cryptophyte</name>
    <dbReference type="NCBI Taxonomy" id="905079"/>
    <lineage>
        <taxon>Eukaryota</taxon>
        <taxon>Cryptophyceae</taxon>
        <taxon>Pyrenomonadales</taxon>
        <taxon>Geminigeraceae</taxon>
        <taxon>Guillardia</taxon>
    </lineage>
</organism>
<gene>
    <name evidence="8" type="ORF">GUITHDRAFT_157754</name>
</gene>
<dbReference type="InterPro" id="IPR001841">
    <property type="entry name" value="Znf_RING"/>
</dbReference>
<dbReference type="AlphaFoldDB" id="L1JCI4"/>
<keyword evidence="10" id="KW-1185">Reference proteome</keyword>
<evidence type="ECO:0000256" key="3">
    <source>
        <dbReference type="ARBA" id="ARBA00022833"/>
    </source>
</evidence>
<dbReference type="PaxDb" id="55529-EKX46241"/>
<dbReference type="PROSITE" id="PS51266">
    <property type="entry name" value="ZF_CHY"/>
    <property type="match status" value="1"/>
</dbReference>
<dbReference type="PANTHER" id="PTHR21319">
    <property type="entry name" value="RING FINGER AND CHY ZINC FINGER DOMAIN-CONTAINING PROTEIN 1"/>
    <property type="match status" value="1"/>
</dbReference>
<reference evidence="9" key="3">
    <citation type="submission" date="2015-06" db="UniProtKB">
        <authorList>
            <consortium name="EnsemblProtists"/>
        </authorList>
    </citation>
    <scope>IDENTIFICATION</scope>
</reference>
<dbReference type="Proteomes" id="UP000011087">
    <property type="component" value="Unassembled WGS sequence"/>
</dbReference>
<accession>L1JCI4</accession>
<dbReference type="SUPFAM" id="SSF161245">
    <property type="entry name" value="Zinc hairpin stack"/>
    <property type="match status" value="1"/>
</dbReference>
<reference evidence="8 10" key="1">
    <citation type="journal article" date="2012" name="Nature">
        <title>Algal genomes reveal evolutionary mosaicism and the fate of nucleomorphs.</title>
        <authorList>
            <consortium name="DOE Joint Genome Institute"/>
            <person name="Curtis B.A."/>
            <person name="Tanifuji G."/>
            <person name="Burki F."/>
            <person name="Gruber A."/>
            <person name="Irimia M."/>
            <person name="Maruyama S."/>
            <person name="Arias M.C."/>
            <person name="Ball S.G."/>
            <person name="Gile G.H."/>
            <person name="Hirakawa Y."/>
            <person name="Hopkins J.F."/>
            <person name="Kuo A."/>
            <person name="Rensing S.A."/>
            <person name="Schmutz J."/>
            <person name="Symeonidi A."/>
            <person name="Elias M."/>
            <person name="Eveleigh R.J."/>
            <person name="Herman E.K."/>
            <person name="Klute M.J."/>
            <person name="Nakayama T."/>
            <person name="Obornik M."/>
            <person name="Reyes-Prieto A."/>
            <person name="Armbrust E.V."/>
            <person name="Aves S.J."/>
            <person name="Beiko R.G."/>
            <person name="Coutinho P."/>
            <person name="Dacks J.B."/>
            <person name="Durnford D.G."/>
            <person name="Fast N.M."/>
            <person name="Green B.R."/>
            <person name="Grisdale C.J."/>
            <person name="Hempel F."/>
            <person name="Henrissat B."/>
            <person name="Hoppner M.P."/>
            <person name="Ishida K."/>
            <person name="Kim E."/>
            <person name="Koreny L."/>
            <person name="Kroth P.G."/>
            <person name="Liu Y."/>
            <person name="Malik S.B."/>
            <person name="Maier U.G."/>
            <person name="McRose D."/>
            <person name="Mock T."/>
            <person name="Neilson J.A."/>
            <person name="Onodera N.T."/>
            <person name="Poole A.M."/>
            <person name="Pritham E.J."/>
            <person name="Richards T.A."/>
            <person name="Rocap G."/>
            <person name="Roy S.W."/>
            <person name="Sarai C."/>
            <person name="Schaack S."/>
            <person name="Shirato S."/>
            <person name="Slamovits C.H."/>
            <person name="Spencer D.F."/>
            <person name="Suzuki S."/>
            <person name="Worden A.Z."/>
            <person name="Zauner S."/>
            <person name="Barry K."/>
            <person name="Bell C."/>
            <person name="Bharti A.K."/>
            <person name="Crow J.A."/>
            <person name="Grimwood J."/>
            <person name="Kramer R."/>
            <person name="Lindquist E."/>
            <person name="Lucas S."/>
            <person name="Salamov A."/>
            <person name="McFadden G.I."/>
            <person name="Lane C.E."/>
            <person name="Keeling P.J."/>
            <person name="Gray M.W."/>
            <person name="Grigoriev I.V."/>
            <person name="Archibald J.M."/>
        </authorList>
    </citation>
    <scope>NUCLEOTIDE SEQUENCE</scope>
    <source>
        <strain evidence="8 10">CCMP2712</strain>
    </source>
</reference>